<sequence>MEGFDVTPVYHSGRPKSGYVIAASHGLVLGITWTSQNARKWAPERFNRKAEKIQRLNTEFIYMTFQRIKPEIRV</sequence>
<dbReference type="Proteomes" id="UP000594454">
    <property type="component" value="Chromosome 1"/>
</dbReference>
<evidence type="ECO:0000313" key="1">
    <source>
        <dbReference type="EMBL" id="CAD7078904.1"/>
    </source>
</evidence>
<evidence type="ECO:0000313" key="2">
    <source>
        <dbReference type="Proteomes" id="UP000594454"/>
    </source>
</evidence>
<dbReference type="InParanoid" id="A0A7R8UE51"/>
<dbReference type="AlphaFoldDB" id="A0A7R8UE51"/>
<dbReference type="EMBL" id="LR899009">
    <property type="protein sequence ID" value="CAD7078904.1"/>
    <property type="molecule type" value="Genomic_DNA"/>
</dbReference>
<proteinExistence type="predicted"/>
<organism evidence="1 2">
    <name type="scientific">Hermetia illucens</name>
    <name type="common">Black soldier fly</name>
    <dbReference type="NCBI Taxonomy" id="343691"/>
    <lineage>
        <taxon>Eukaryota</taxon>
        <taxon>Metazoa</taxon>
        <taxon>Ecdysozoa</taxon>
        <taxon>Arthropoda</taxon>
        <taxon>Hexapoda</taxon>
        <taxon>Insecta</taxon>
        <taxon>Pterygota</taxon>
        <taxon>Neoptera</taxon>
        <taxon>Endopterygota</taxon>
        <taxon>Diptera</taxon>
        <taxon>Brachycera</taxon>
        <taxon>Stratiomyomorpha</taxon>
        <taxon>Stratiomyidae</taxon>
        <taxon>Hermetiinae</taxon>
        <taxon>Hermetia</taxon>
    </lineage>
</organism>
<keyword evidence="2" id="KW-1185">Reference proteome</keyword>
<gene>
    <name evidence="1" type="ORF">HERILL_LOCUS2145</name>
</gene>
<accession>A0A7R8UE51</accession>
<name>A0A7R8UE51_HERIL</name>
<reference evidence="1 2" key="1">
    <citation type="submission" date="2020-11" db="EMBL/GenBank/DDBJ databases">
        <authorList>
            <person name="Wallbank WR R."/>
            <person name="Pardo Diaz C."/>
            <person name="Kozak K."/>
            <person name="Martin S."/>
            <person name="Jiggins C."/>
            <person name="Moest M."/>
            <person name="Warren A I."/>
            <person name="Generalovic N T."/>
            <person name="Byers J.R.P. K."/>
            <person name="Montejo-Kovacevich G."/>
            <person name="Yen C E."/>
        </authorList>
    </citation>
    <scope>NUCLEOTIDE SEQUENCE [LARGE SCALE GENOMIC DNA]</scope>
</reference>
<protein>
    <submittedName>
        <fullName evidence="1">Uncharacterized protein</fullName>
    </submittedName>
</protein>